<feature type="compositionally biased region" description="Acidic residues" evidence="1">
    <location>
        <begin position="53"/>
        <end position="66"/>
    </location>
</feature>
<gene>
    <name evidence="2" type="ORF">R1flu_012938</name>
</gene>
<feature type="compositionally biased region" description="Low complexity" evidence="1">
    <location>
        <begin position="138"/>
        <end position="154"/>
    </location>
</feature>
<dbReference type="Proteomes" id="UP001605036">
    <property type="component" value="Unassembled WGS sequence"/>
</dbReference>
<evidence type="ECO:0000313" key="3">
    <source>
        <dbReference type="Proteomes" id="UP001605036"/>
    </source>
</evidence>
<accession>A0ABD1ZC33</accession>
<feature type="compositionally biased region" description="Basic and acidic residues" evidence="1">
    <location>
        <begin position="70"/>
        <end position="85"/>
    </location>
</feature>
<protein>
    <submittedName>
        <fullName evidence="2">Uncharacterized protein</fullName>
    </submittedName>
</protein>
<feature type="compositionally biased region" description="Basic residues" evidence="1">
    <location>
        <begin position="160"/>
        <end position="171"/>
    </location>
</feature>
<sequence length="171" mass="17812">MSRAGNIFEVLNLASSKSDSLAGPSAPQVANTVTDEQDRNIDPGTDSGNFASEDTDEDSSSEDELVEPMMEAHHPESKKEVHSTENTENEEENPEVAAEDNQMGDPDNDIPGEGLEAVGAAPVSNVAGSSKGNAGSMKTLVAGTTTKAKTTGAGQDSLKAVKKKKPKKKAK</sequence>
<keyword evidence="3" id="KW-1185">Reference proteome</keyword>
<name>A0ABD1ZC33_9MARC</name>
<evidence type="ECO:0000313" key="2">
    <source>
        <dbReference type="EMBL" id="KAL2645351.1"/>
    </source>
</evidence>
<evidence type="ECO:0000256" key="1">
    <source>
        <dbReference type="SAM" id="MobiDB-lite"/>
    </source>
</evidence>
<dbReference type="AlphaFoldDB" id="A0ABD1ZC33"/>
<proteinExistence type="predicted"/>
<reference evidence="2 3" key="1">
    <citation type="submission" date="2024-09" db="EMBL/GenBank/DDBJ databases">
        <title>Chromosome-scale assembly of Riccia fluitans.</title>
        <authorList>
            <person name="Paukszto L."/>
            <person name="Sawicki J."/>
            <person name="Karawczyk K."/>
            <person name="Piernik-Szablinska J."/>
            <person name="Szczecinska M."/>
            <person name="Mazdziarz M."/>
        </authorList>
    </citation>
    <scope>NUCLEOTIDE SEQUENCE [LARGE SCALE GENOMIC DNA]</scope>
    <source>
        <strain evidence="2">Rf_01</strain>
        <tissue evidence="2">Aerial parts of the thallus</tissue>
    </source>
</reference>
<dbReference type="EMBL" id="JBHFFA010000002">
    <property type="protein sequence ID" value="KAL2645351.1"/>
    <property type="molecule type" value="Genomic_DNA"/>
</dbReference>
<organism evidence="2 3">
    <name type="scientific">Riccia fluitans</name>
    <dbReference type="NCBI Taxonomy" id="41844"/>
    <lineage>
        <taxon>Eukaryota</taxon>
        <taxon>Viridiplantae</taxon>
        <taxon>Streptophyta</taxon>
        <taxon>Embryophyta</taxon>
        <taxon>Marchantiophyta</taxon>
        <taxon>Marchantiopsida</taxon>
        <taxon>Marchantiidae</taxon>
        <taxon>Marchantiales</taxon>
        <taxon>Ricciaceae</taxon>
        <taxon>Riccia</taxon>
    </lineage>
</organism>
<feature type="compositionally biased region" description="Acidic residues" evidence="1">
    <location>
        <begin position="87"/>
        <end position="98"/>
    </location>
</feature>
<comment type="caution">
    <text evidence="2">The sequence shown here is derived from an EMBL/GenBank/DDBJ whole genome shotgun (WGS) entry which is preliminary data.</text>
</comment>
<feature type="region of interest" description="Disordered" evidence="1">
    <location>
        <begin position="15"/>
        <end position="171"/>
    </location>
</feature>